<dbReference type="EMBL" id="FPAW01000002">
    <property type="protein sequence ID" value="SFT48996.1"/>
    <property type="molecule type" value="Genomic_DNA"/>
</dbReference>
<proteinExistence type="inferred from homology"/>
<protein>
    <recommendedName>
        <fullName evidence="5">Type II secretion system protein GspE N-terminal domain-containing protein</fullName>
    </recommendedName>
</protein>
<keyword evidence="4" id="KW-1133">Transmembrane helix</keyword>
<feature type="transmembrane region" description="Helical" evidence="4">
    <location>
        <begin position="586"/>
        <end position="605"/>
    </location>
</feature>
<keyword evidence="3" id="KW-0808">Transferase</keyword>
<evidence type="ECO:0000313" key="7">
    <source>
        <dbReference type="Proteomes" id="UP000182466"/>
    </source>
</evidence>
<dbReference type="Pfam" id="PF05157">
    <property type="entry name" value="MshEN"/>
    <property type="match status" value="1"/>
</dbReference>
<dbReference type="InterPro" id="IPR029044">
    <property type="entry name" value="Nucleotide-diphossugar_trans"/>
</dbReference>
<dbReference type="Gene3D" id="3.30.300.160">
    <property type="entry name" value="Type II secretion system, protein E, N-terminal domain"/>
    <property type="match status" value="1"/>
</dbReference>
<dbReference type="CDD" id="cd06427">
    <property type="entry name" value="CESA_like_2"/>
    <property type="match status" value="1"/>
</dbReference>
<keyword evidence="2" id="KW-0328">Glycosyltransferase</keyword>
<dbReference type="InterPro" id="IPR007831">
    <property type="entry name" value="T2SS_GspE_N"/>
</dbReference>
<dbReference type="GO" id="GO:0016757">
    <property type="term" value="F:glycosyltransferase activity"/>
    <property type="evidence" value="ECO:0007669"/>
    <property type="project" value="UniProtKB-KW"/>
</dbReference>
<evidence type="ECO:0000256" key="1">
    <source>
        <dbReference type="ARBA" id="ARBA00006739"/>
    </source>
</evidence>
<evidence type="ECO:0000313" key="6">
    <source>
        <dbReference type="EMBL" id="SFT48996.1"/>
    </source>
</evidence>
<reference evidence="6 7" key="1">
    <citation type="submission" date="2016-10" db="EMBL/GenBank/DDBJ databases">
        <authorList>
            <person name="de Groot N.N."/>
        </authorList>
    </citation>
    <scope>NUCLEOTIDE SEQUENCE [LARGE SCALE GENOMIC DNA]</scope>
    <source>
        <strain evidence="6 7">CGMCC 1.10959</strain>
    </source>
</reference>
<evidence type="ECO:0000256" key="4">
    <source>
        <dbReference type="SAM" id="Phobius"/>
    </source>
</evidence>
<dbReference type="PANTHER" id="PTHR43630:SF1">
    <property type="entry name" value="POLY-BETA-1,6-N-ACETYL-D-GLUCOSAMINE SYNTHASE"/>
    <property type="match status" value="1"/>
</dbReference>
<feature type="transmembrane region" description="Helical" evidence="4">
    <location>
        <begin position="551"/>
        <end position="574"/>
    </location>
</feature>
<dbReference type="SUPFAM" id="SSF53448">
    <property type="entry name" value="Nucleotide-diphospho-sugar transferases"/>
    <property type="match status" value="1"/>
</dbReference>
<dbReference type="RefSeq" id="WP_027260615.1">
    <property type="nucleotide sequence ID" value="NZ_FPAW01000002.1"/>
</dbReference>
<dbReference type="InterPro" id="IPR037257">
    <property type="entry name" value="T2SS_E_N_sf"/>
</dbReference>
<evidence type="ECO:0000256" key="3">
    <source>
        <dbReference type="ARBA" id="ARBA00022679"/>
    </source>
</evidence>
<dbReference type="PANTHER" id="PTHR43630">
    <property type="entry name" value="POLY-BETA-1,6-N-ACETYL-D-GLUCOSAMINE SYNTHASE"/>
    <property type="match status" value="1"/>
</dbReference>
<gene>
    <name evidence="6" type="ORF">SAMN05216236_102177</name>
</gene>
<feature type="transmembrane region" description="Helical" evidence="4">
    <location>
        <begin position="187"/>
        <end position="207"/>
    </location>
</feature>
<dbReference type="Proteomes" id="UP000182466">
    <property type="component" value="Unassembled WGS sequence"/>
</dbReference>
<sequence>MSPQNLRLLANGPAPTLPLDAPRQPLGRYLVQNGVITPGQLIRSLRLQLTLRAPIGEILVCEGWASRAEIQAALAQQHGIAQADLTRQRPDPGLCGQMPFAFWLHHRVIPWKRQGQAVLIATDHPDQFECARKALSDTFSHVVPVLATDSQIEAAIADHFAAPMAEAAECRVPARFSCRTWQSGNRLILPMMLFALLTLLILAPVMTLGVLSLVAISTLAMFAALKLTAATVHLVGHRHLTAPTAGGDPVTAPIRRPKVSVLVPLFHEKEIAGALIRRLAKLTYPKALLDVILVLEEHDEITHATLEQTHLPAWMRVIRVPAHTGLTTKPRAMNYALDFCRGEIIGVWDAEDAPVMDQIEHVVSRFAQAPPEVVCLQGILDYYNPRTNWLARCFTIEYASWFRVVLPGIARMGLVVPLGGTTLFFRRDKLEELGGWDAHNVTEDADLGVRLCRAGYRTELIDTVTYEEANCRPWAWVKQRSRWLKGFMVTYLVHMRNPRQLLADLGLWRFLSLQAFFVGTLSQFLLAPVLWSFWLILMGQDHPVQTLVPSGAIYAMSALFVLAELMVITIGLVAVSSPERRFLMRWVPTMMFYFPLAALAAYKALYELVMAPYYWDKTQHGHAESELPAT</sequence>
<keyword evidence="7" id="KW-1185">Reference proteome</keyword>
<name>A0A1I6YEN1_9RHOB</name>
<feature type="domain" description="Type II secretion system protein GspE N-terminal" evidence="5">
    <location>
        <begin position="78"/>
        <end position="164"/>
    </location>
</feature>
<evidence type="ECO:0000256" key="2">
    <source>
        <dbReference type="ARBA" id="ARBA00022676"/>
    </source>
</evidence>
<accession>A0A1I6YEN1</accession>
<dbReference type="OrthoDB" id="7431422at2"/>
<evidence type="ECO:0000259" key="5">
    <source>
        <dbReference type="Pfam" id="PF05157"/>
    </source>
</evidence>
<dbReference type="AlphaFoldDB" id="A0A1I6YEN1"/>
<organism evidence="6 7">
    <name type="scientific">Sedimentitalea nanhaiensis</name>
    <dbReference type="NCBI Taxonomy" id="999627"/>
    <lineage>
        <taxon>Bacteria</taxon>
        <taxon>Pseudomonadati</taxon>
        <taxon>Pseudomonadota</taxon>
        <taxon>Alphaproteobacteria</taxon>
        <taxon>Rhodobacterales</taxon>
        <taxon>Paracoccaceae</taxon>
        <taxon>Sedimentitalea</taxon>
    </lineage>
</organism>
<dbReference type="Pfam" id="PF13641">
    <property type="entry name" value="Glyco_tranf_2_3"/>
    <property type="match status" value="1"/>
</dbReference>
<dbReference type="Gene3D" id="3.90.550.10">
    <property type="entry name" value="Spore Coat Polysaccharide Biosynthesis Protein SpsA, Chain A"/>
    <property type="match status" value="1"/>
</dbReference>
<keyword evidence="4" id="KW-0472">Membrane</keyword>
<keyword evidence="4" id="KW-0812">Transmembrane</keyword>
<comment type="similarity">
    <text evidence="1">Belongs to the glycosyltransferase 2 family.</text>
</comment>
<dbReference type="STRING" id="999627.SAMN05216236_102177"/>
<dbReference type="SUPFAM" id="SSF160246">
    <property type="entry name" value="EspE N-terminal domain-like"/>
    <property type="match status" value="1"/>
</dbReference>
<feature type="transmembrane region" description="Helical" evidence="4">
    <location>
        <begin position="506"/>
        <end position="531"/>
    </location>
</feature>
<dbReference type="eggNOG" id="COG1215">
    <property type="taxonomic scope" value="Bacteria"/>
</dbReference>